<sequence length="243" mass="27063">MSLQCKILREIRHFSSSVVLDLRGFVEALAEAQSRIQAQWTSKEETFSGETEYGLDGDGSQRTPSDWTVQEVITWMQSRGWDEDICKRFAEHDITGDVLLELDTILFRDEVGLRVIGKRMRLALAITELRRPSPIDASSPPLRYISLPHPQHVTPSFPTSIQGAETESVASAWLPGYSDSVSTLEADSPLIDHTGVSIEYPPENEEREHETGTTSGKPEHGVASDRALFRVVDQVAMVTEISP</sequence>
<reference evidence="1" key="2">
    <citation type="journal article" date="2022" name="New Phytol.">
        <title>Evolutionary transition to the ectomycorrhizal habit in the genomes of a hyperdiverse lineage of mushroom-forming fungi.</title>
        <authorList>
            <person name="Looney B."/>
            <person name="Miyauchi S."/>
            <person name="Morin E."/>
            <person name="Drula E."/>
            <person name="Courty P.E."/>
            <person name="Kohler A."/>
            <person name="Kuo A."/>
            <person name="LaButti K."/>
            <person name="Pangilinan J."/>
            <person name="Lipzen A."/>
            <person name="Riley R."/>
            <person name="Andreopoulos W."/>
            <person name="He G."/>
            <person name="Johnson J."/>
            <person name="Nolan M."/>
            <person name="Tritt A."/>
            <person name="Barry K.W."/>
            <person name="Grigoriev I.V."/>
            <person name="Nagy L.G."/>
            <person name="Hibbett D."/>
            <person name="Henrissat B."/>
            <person name="Matheny P.B."/>
            <person name="Labbe J."/>
            <person name="Martin F.M."/>
        </authorList>
    </citation>
    <scope>NUCLEOTIDE SEQUENCE</scope>
    <source>
        <strain evidence="1">FP105234-sp</strain>
    </source>
</reference>
<comment type="caution">
    <text evidence="1">The sequence shown here is derived from an EMBL/GenBank/DDBJ whole genome shotgun (WGS) entry which is preliminary data.</text>
</comment>
<proteinExistence type="predicted"/>
<keyword evidence="2" id="KW-1185">Reference proteome</keyword>
<evidence type="ECO:0000313" key="1">
    <source>
        <dbReference type="EMBL" id="KAI0043488.1"/>
    </source>
</evidence>
<protein>
    <submittedName>
        <fullName evidence="1">Uncharacterized protein</fullName>
    </submittedName>
</protein>
<dbReference type="Proteomes" id="UP000814033">
    <property type="component" value="Unassembled WGS sequence"/>
</dbReference>
<name>A0ACB8RH99_9AGAM</name>
<organism evidence="1 2">
    <name type="scientific">Auriscalpium vulgare</name>
    <dbReference type="NCBI Taxonomy" id="40419"/>
    <lineage>
        <taxon>Eukaryota</taxon>
        <taxon>Fungi</taxon>
        <taxon>Dikarya</taxon>
        <taxon>Basidiomycota</taxon>
        <taxon>Agaricomycotina</taxon>
        <taxon>Agaricomycetes</taxon>
        <taxon>Russulales</taxon>
        <taxon>Auriscalpiaceae</taxon>
        <taxon>Auriscalpium</taxon>
    </lineage>
</organism>
<gene>
    <name evidence="1" type="ORF">FA95DRAFT_1609350</name>
</gene>
<accession>A0ACB8RH99</accession>
<dbReference type="EMBL" id="MU276016">
    <property type="protein sequence ID" value="KAI0043488.1"/>
    <property type="molecule type" value="Genomic_DNA"/>
</dbReference>
<evidence type="ECO:0000313" key="2">
    <source>
        <dbReference type="Proteomes" id="UP000814033"/>
    </source>
</evidence>
<reference evidence="1" key="1">
    <citation type="submission" date="2021-02" db="EMBL/GenBank/DDBJ databases">
        <authorList>
            <consortium name="DOE Joint Genome Institute"/>
            <person name="Ahrendt S."/>
            <person name="Looney B.P."/>
            <person name="Miyauchi S."/>
            <person name="Morin E."/>
            <person name="Drula E."/>
            <person name="Courty P.E."/>
            <person name="Chicoki N."/>
            <person name="Fauchery L."/>
            <person name="Kohler A."/>
            <person name="Kuo A."/>
            <person name="Labutti K."/>
            <person name="Pangilinan J."/>
            <person name="Lipzen A."/>
            <person name="Riley R."/>
            <person name="Andreopoulos W."/>
            <person name="He G."/>
            <person name="Johnson J."/>
            <person name="Barry K.W."/>
            <person name="Grigoriev I.V."/>
            <person name="Nagy L."/>
            <person name="Hibbett D."/>
            <person name="Henrissat B."/>
            <person name="Matheny P.B."/>
            <person name="Labbe J."/>
            <person name="Martin F."/>
        </authorList>
    </citation>
    <scope>NUCLEOTIDE SEQUENCE</scope>
    <source>
        <strain evidence="1">FP105234-sp</strain>
    </source>
</reference>